<dbReference type="InterPro" id="IPR038340">
    <property type="entry name" value="MRP-L47_sf"/>
</dbReference>
<dbReference type="Pfam" id="PF06984">
    <property type="entry name" value="MRP-L47"/>
    <property type="match status" value="1"/>
</dbReference>
<proteinExistence type="inferred from homology"/>
<dbReference type="AlphaFoldDB" id="A0A7S0RIF4"/>
<keyword evidence="3" id="KW-0689">Ribosomal protein</keyword>
<feature type="region of interest" description="Disordered" evidence="7">
    <location>
        <begin position="140"/>
        <end position="161"/>
    </location>
</feature>
<dbReference type="GO" id="GO:0003735">
    <property type="term" value="F:structural constituent of ribosome"/>
    <property type="evidence" value="ECO:0007669"/>
    <property type="project" value="InterPro"/>
</dbReference>
<evidence type="ECO:0000313" key="8">
    <source>
        <dbReference type="EMBL" id="CAD8677597.1"/>
    </source>
</evidence>
<sequence>MWRVGQLSVSAASTSYSAIQPVSTLVQRFFSGSKAPHDLREFVDWNHRDGTSGPESNGRAWDSQELKNKSWADLHKLWYVCVKERNLLLTELAWSRTPKDLQEQALASLPRGSAVETNHHRLRYKAVQLTLQRIKHELRQRAEREQHPAERRRMKEVLEAR</sequence>
<gene>
    <name evidence="8" type="ORF">CLEI1391_LOCUS8068</name>
</gene>
<name>A0A7S0RIF4_9CHLO</name>
<accession>A0A7S0RIF4</accession>
<protein>
    <recommendedName>
        <fullName evidence="6">Large ribosomal subunit protein uL29m</fullName>
    </recommendedName>
</protein>
<keyword evidence="5" id="KW-0687">Ribonucleoprotein</keyword>
<evidence type="ECO:0000256" key="7">
    <source>
        <dbReference type="SAM" id="MobiDB-lite"/>
    </source>
</evidence>
<dbReference type="EMBL" id="HBFB01014313">
    <property type="protein sequence ID" value="CAD8677597.1"/>
    <property type="molecule type" value="Transcribed_RNA"/>
</dbReference>
<dbReference type="PANTHER" id="PTHR21183:SF18">
    <property type="entry name" value="LARGE RIBOSOMAL SUBUNIT PROTEIN UL29M"/>
    <property type="match status" value="1"/>
</dbReference>
<comment type="subcellular location">
    <subcellularLocation>
        <location evidence="1">Mitochondrion</location>
    </subcellularLocation>
</comment>
<comment type="similarity">
    <text evidence="2">Belongs to the universal ribosomal protein uL29 family.</text>
</comment>
<dbReference type="InterPro" id="IPR010729">
    <property type="entry name" value="Ribosomal_uL29_mit"/>
</dbReference>
<evidence type="ECO:0000256" key="6">
    <source>
        <dbReference type="ARBA" id="ARBA00035289"/>
    </source>
</evidence>
<keyword evidence="4" id="KW-0496">Mitochondrion</keyword>
<dbReference type="GO" id="GO:0032543">
    <property type="term" value="P:mitochondrial translation"/>
    <property type="evidence" value="ECO:0007669"/>
    <property type="project" value="TreeGrafter"/>
</dbReference>
<evidence type="ECO:0000256" key="4">
    <source>
        <dbReference type="ARBA" id="ARBA00023128"/>
    </source>
</evidence>
<dbReference type="Gene3D" id="6.10.330.20">
    <property type="match status" value="1"/>
</dbReference>
<dbReference type="PANTHER" id="PTHR21183">
    <property type="entry name" value="RIBOSOMAL PROTEIN L47, MITOCHONDRIAL-RELATED"/>
    <property type="match status" value="1"/>
</dbReference>
<organism evidence="8">
    <name type="scientific">Chlamydomonas leiostraca</name>
    <dbReference type="NCBI Taxonomy" id="1034604"/>
    <lineage>
        <taxon>Eukaryota</taxon>
        <taxon>Viridiplantae</taxon>
        <taxon>Chlorophyta</taxon>
        <taxon>core chlorophytes</taxon>
        <taxon>Chlorophyceae</taxon>
        <taxon>CS clade</taxon>
        <taxon>Chlamydomonadales</taxon>
        <taxon>Chlamydomonadaceae</taxon>
        <taxon>Chlamydomonas</taxon>
    </lineage>
</organism>
<evidence type="ECO:0000256" key="3">
    <source>
        <dbReference type="ARBA" id="ARBA00022980"/>
    </source>
</evidence>
<dbReference type="GO" id="GO:0005762">
    <property type="term" value="C:mitochondrial large ribosomal subunit"/>
    <property type="evidence" value="ECO:0007669"/>
    <property type="project" value="TreeGrafter"/>
</dbReference>
<evidence type="ECO:0000256" key="2">
    <source>
        <dbReference type="ARBA" id="ARBA00009254"/>
    </source>
</evidence>
<evidence type="ECO:0000256" key="5">
    <source>
        <dbReference type="ARBA" id="ARBA00023274"/>
    </source>
</evidence>
<evidence type="ECO:0000256" key="1">
    <source>
        <dbReference type="ARBA" id="ARBA00004173"/>
    </source>
</evidence>
<reference evidence="8" key="1">
    <citation type="submission" date="2021-01" db="EMBL/GenBank/DDBJ databases">
        <authorList>
            <person name="Corre E."/>
            <person name="Pelletier E."/>
            <person name="Niang G."/>
            <person name="Scheremetjew M."/>
            <person name="Finn R."/>
            <person name="Kale V."/>
            <person name="Holt S."/>
            <person name="Cochrane G."/>
            <person name="Meng A."/>
            <person name="Brown T."/>
            <person name="Cohen L."/>
        </authorList>
    </citation>
    <scope>NUCLEOTIDE SEQUENCE</scope>
    <source>
        <strain evidence="8">SAG 11-49</strain>
    </source>
</reference>